<name>A0A1S9T7W7_BACMY</name>
<dbReference type="InterPro" id="IPR035985">
    <property type="entry name" value="Ubiquitin-activating_enz"/>
</dbReference>
<dbReference type="InterPro" id="IPR045886">
    <property type="entry name" value="ThiF/MoeB/HesA"/>
</dbReference>
<evidence type="ECO:0000313" key="2">
    <source>
        <dbReference type="EMBL" id="OOR06105.1"/>
    </source>
</evidence>
<sequence>MNPPQIQNLLKNTKIGVIGGGGIGTVVIDNLQRIGIKEFTVVDFDVVESSNLNRQVLFRNGDINKNKTQAIANNLLNDVKVNEVNKKIEVKEDLNIDHLKNVDFLVNCADTPYNIIEIISSFCSENNIPFISGNVGIDTGSWGPIYDLNNRYKHKIDDDYTAKVKGSISPTNCIIGCFLAYDIMMYLTKLDSNYPYYKEKIINFKNLKMEVI</sequence>
<evidence type="ECO:0000259" key="1">
    <source>
        <dbReference type="Pfam" id="PF00899"/>
    </source>
</evidence>
<proteinExistence type="predicted"/>
<feature type="domain" description="THIF-type NAD/FAD binding fold" evidence="1">
    <location>
        <begin position="7"/>
        <end position="210"/>
    </location>
</feature>
<protein>
    <recommendedName>
        <fullName evidence="1">THIF-type NAD/FAD binding fold domain-containing protein</fullName>
    </recommendedName>
</protein>
<gene>
    <name evidence="2" type="ORF">BW900_14165</name>
</gene>
<reference evidence="2 3" key="1">
    <citation type="submission" date="2017-01" db="EMBL/GenBank/DDBJ databases">
        <title>Bacillus cereus isolates.</title>
        <authorList>
            <person name="Beno S.M."/>
        </authorList>
    </citation>
    <scope>NUCLEOTIDE SEQUENCE [LARGE SCALE GENOMIC DNA]</scope>
    <source>
        <strain evidence="2 3">FSL W7-1108</strain>
    </source>
</reference>
<dbReference type="CDD" id="cd01483">
    <property type="entry name" value="E1_enzyme_family"/>
    <property type="match status" value="1"/>
</dbReference>
<accession>A0A1S9T7W7</accession>
<dbReference type="GO" id="GO:0008641">
    <property type="term" value="F:ubiquitin-like modifier activating enzyme activity"/>
    <property type="evidence" value="ECO:0007669"/>
    <property type="project" value="InterPro"/>
</dbReference>
<dbReference type="Gene3D" id="3.40.50.720">
    <property type="entry name" value="NAD(P)-binding Rossmann-like Domain"/>
    <property type="match status" value="1"/>
</dbReference>
<organism evidence="2 3">
    <name type="scientific">Bacillus mycoides</name>
    <dbReference type="NCBI Taxonomy" id="1405"/>
    <lineage>
        <taxon>Bacteria</taxon>
        <taxon>Bacillati</taxon>
        <taxon>Bacillota</taxon>
        <taxon>Bacilli</taxon>
        <taxon>Bacillales</taxon>
        <taxon>Bacillaceae</taxon>
        <taxon>Bacillus</taxon>
        <taxon>Bacillus cereus group</taxon>
    </lineage>
</organism>
<dbReference type="SUPFAM" id="SSF69572">
    <property type="entry name" value="Activating enzymes of the ubiquitin-like proteins"/>
    <property type="match status" value="1"/>
</dbReference>
<dbReference type="GO" id="GO:0016779">
    <property type="term" value="F:nucleotidyltransferase activity"/>
    <property type="evidence" value="ECO:0007669"/>
    <property type="project" value="TreeGrafter"/>
</dbReference>
<dbReference type="Proteomes" id="UP000190696">
    <property type="component" value="Unassembled WGS sequence"/>
</dbReference>
<dbReference type="PANTHER" id="PTHR10953:SF102">
    <property type="entry name" value="ADENYLYLTRANSFERASE AND SULFURTRANSFERASE MOCS3"/>
    <property type="match status" value="1"/>
</dbReference>
<dbReference type="AlphaFoldDB" id="A0A1S9T7W7"/>
<dbReference type="InterPro" id="IPR000594">
    <property type="entry name" value="ThiF_NAD_FAD-bd"/>
</dbReference>
<dbReference type="Pfam" id="PF00899">
    <property type="entry name" value="ThiF"/>
    <property type="match status" value="1"/>
</dbReference>
<comment type="caution">
    <text evidence="2">The sequence shown here is derived from an EMBL/GenBank/DDBJ whole genome shotgun (WGS) entry which is preliminary data.</text>
</comment>
<dbReference type="GO" id="GO:0004792">
    <property type="term" value="F:thiosulfate-cyanide sulfurtransferase activity"/>
    <property type="evidence" value="ECO:0007669"/>
    <property type="project" value="TreeGrafter"/>
</dbReference>
<dbReference type="PANTHER" id="PTHR10953">
    <property type="entry name" value="UBIQUITIN-ACTIVATING ENZYME E1"/>
    <property type="match status" value="1"/>
</dbReference>
<dbReference type="GO" id="GO:0005737">
    <property type="term" value="C:cytoplasm"/>
    <property type="evidence" value="ECO:0007669"/>
    <property type="project" value="TreeGrafter"/>
</dbReference>
<dbReference type="EMBL" id="MUAI01000010">
    <property type="protein sequence ID" value="OOR06105.1"/>
    <property type="molecule type" value="Genomic_DNA"/>
</dbReference>
<evidence type="ECO:0000313" key="3">
    <source>
        <dbReference type="Proteomes" id="UP000190696"/>
    </source>
</evidence>